<dbReference type="PROSITE" id="PS50987">
    <property type="entry name" value="HTH_ARSR_2"/>
    <property type="match status" value="1"/>
</dbReference>
<dbReference type="GO" id="GO:0003677">
    <property type="term" value="F:DNA binding"/>
    <property type="evidence" value="ECO:0007669"/>
    <property type="project" value="TreeGrafter"/>
</dbReference>
<dbReference type="GO" id="GO:0003700">
    <property type="term" value="F:DNA-binding transcription factor activity"/>
    <property type="evidence" value="ECO:0007669"/>
    <property type="project" value="InterPro"/>
</dbReference>
<organism evidence="3 4">
    <name type="scientific">Methylobacterium symbioticum</name>
    <dbReference type="NCBI Taxonomy" id="2584084"/>
    <lineage>
        <taxon>Bacteria</taxon>
        <taxon>Pseudomonadati</taxon>
        <taxon>Pseudomonadota</taxon>
        <taxon>Alphaproteobacteria</taxon>
        <taxon>Hyphomicrobiales</taxon>
        <taxon>Methylobacteriaceae</taxon>
        <taxon>Methylobacterium</taxon>
    </lineage>
</organism>
<evidence type="ECO:0000259" key="2">
    <source>
        <dbReference type="PROSITE" id="PS50987"/>
    </source>
</evidence>
<sequence length="259" mass="27007">MTTAASLAATAALVGDPARAAMLGALLDGLALTATELAITAGITAQTASGHLGRLVEGRLLGVARQGRHRYFRLASPEVARMLESILVAGAEPWPEPSRATPRISPALREARTCYDHLAGRLGVGLADALVARGLIVLGEEAGEATEAGRAWLAAFGLPVAPARTRRLFCRPCLDWSERRPHLAGTLGAALCRRCEDLGWIARVRGSRAVSVTPAGRRGFAEAFGLVLPDDRNSGGTGPSGGVWGRSQGVGAQVPQKVR</sequence>
<dbReference type="InterPro" id="IPR011991">
    <property type="entry name" value="ArsR-like_HTH"/>
</dbReference>
<dbReference type="OrthoDB" id="9797716at2"/>
<dbReference type="CDD" id="cd00090">
    <property type="entry name" value="HTH_ARSR"/>
    <property type="match status" value="1"/>
</dbReference>
<dbReference type="GO" id="GO:0097063">
    <property type="term" value="F:cadmium ion sensor activity"/>
    <property type="evidence" value="ECO:0007669"/>
    <property type="project" value="TreeGrafter"/>
</dbReference>
<keyword evidence="4" id="KW-1185">Reference proteome</keyword>
<dbReference type="InterPro" id="IPR001845">
    <property type="entry name" value="HTH_ArsR_DNA-bd_dom"/>
</dbReference>
<dbReference type="GO" id="GO:0032791">
    <property type="term" value="F:lead ion binding"/>
    <property type="evidence" value="ECO:0007669"/>
    <property type="project" value="TreeGrafter"/>
</dbReference>
<name>A0A509E8J1_9HYPH</name>
<dbReference type="Proteomes" id="UP000410984">
    <property type="component" value="Unassembled WGS sequence"/>
</dbReference>
<dbReference type="AlphaFoldDB" id="A0A509E8J1"/>
<dbReference type="EMBL" id="CABFPH010000009">
    <property type="protein sequence ID" value="VUD70517.1"/>
    <property type="molecule type" value="Genomic_DNA"/>
</dbReference>
<dbReference type="PANTHER" id="PTHR39168:SF1">
    <property type="entry name" value="TRANSCRIPTIONAL REGULATORY PROTEIN"/>
    <property type="match status" value="1"/>
</dbReference>
<proteinExistence type="predicted"/>
<accession>A0A509E8J1</accession>
<feature type="compositionally biased region" description="Gly residues" evidence="1">
    <location>
        <begin position="235"/>
        <end position="244"/>
    </location>
</feature>
<feature type="domain" description="HTH arsR-type" evidence="2">
    <location>
        <begin position="1"/>
        <end position="94"/>
    </location>
</feature>
<dbReference type="RefSeq" id="WP_142582086.1">
    <property type="nucleotide sequence ID" value="NZ_CABFPH010000009.1"/>
</dbReference>
<evidence type="ECO:0000313" key="4">
    <source>
        <dbReference type="Proteomes" id="UP000410984"/>
    </source>
</evidence>
<dbReference type="InterPro" id="IPR036390">
    <property type="entry name" value="WH_DNA-bd_sf"/>
</dbReference>
<dbReference type="GO" id="GO:0010288">
    <property type="term" value="P:response to lead ion"/>
    <property type="evidence" value="ECO:0007669"/>
    <property type="project" value="TreeGrafter"/>
</dbReference>
<dbReference type="Pfam" id="PF12840">
    <property type="entry name" value="HTH_20"/>
    <property type="match status" value="1"/>
</dbReference>
<protein>
    <recommendedName>
        <fullName evidence="2">HTH arsR-type domain-containing protein</fullName>
    </recommendedName>
</protein>
<feature type="region of interest" description="Disordered" evidence="1">
    <location>
        <begin position="231"/>
        <end position="259"/>
    </location>
</feature>
<dbReference type="SMART" id="SM00418">
    <property type="entry name" value="HTH_ARSR"/>
    <property type="match status" value="1"/>
</dbReference>
<dbReference type="InterPro" id="IPR036388">
    <property type="entry name" value="WH-like_DNA-bd_sf"/>
</dbReference>
<dbReference type="InterPro" id="IPR052543">
    <property type="entry name" value="HTH_Metal-responsive_Reg"/>
</dbReference>
<dbReference type="GO" id="GO:0046686">
    <property type="term" value="P:response to cadmium ion"/>
    <property type="evidence" value="ECO:0007669"/>
    <property type="project" value="TreeGrafter"/>
</dbReference>
<dbReference type="PANTHER" id="PTHR39168">
    <property type="entry name" value="TRANSCRIPTIONAL REGULATOR-RELATED"/>
    <property type="match status" value="1"/>
</dbReference>
<gene>
    <name evidence="3" type="ORF">MET9862_01086</name>
</gene>
<evidence type="ECO:0000313" key="3">
    <source>
        <dbReference type="EMBL" id="VUD70517.1"/>
    </source>
</evidence>
<reference evidence="3 4" key="1">
    <citation type="submission" date="2019-06" db="EMBL/GenBank/DDBJ databases">
        <authorList>
            <person name="Rodrigo-Torres L."/>
            <person name="Arahal R. D."/>
            <person name="Lucena T."/>
        </authorList>
    </citation>
    <scope>NUCLEOTIDE SEQUENCE [LARGE SCALE GENOMIC DNA]</scope>
    <source>
        <strain evidence="3 4">SB0023/3</strain>
    </source>
</reference>
<dbReference type="SUPFAM" id="SSF46785">
    <property type="entry name" value="Winged helix' DNA-binding domain"/>
    <property type="match status" value="1"/>
</dbReference>
<evidence type="ECO:0000256" key="1">
    <source>
        <dbReference type="SAM" id="MobiDB-lite"/>
    </source>
</evidence>
<dbReference type="Gene3D" id="1.10.10.10">
    <property type="entry name" value="Winged helix-like DNA-binding domain superfamily/Winged helix DNA-binding domain"/>
    <property type="match status" value="1"/>
</dbReference>